<reference evidence="2 3" key="1">
    <citation type="submission" date="2016-10" db="EMBL/GenBank/DDBJ databases">
        <title>Draft genome sequences of four alkaliphilic bacteria belonging to the Anaerobacillus genus.</title>
        <authorList>
            <person name="Bassil N.M."/>
            <person name="Lloyd J.R."/>
        </authorList>
    </citation>
    <scope>NUCLEOTIDE SEQUENCE [LARGE SCALE GENOMIC DNA]</scope>
    <source>
        <strain evidence="2 3">DSM 15340</strain>
    </source>
</reference>
<dbReference type="Pfam" id="PF13460">
    <property type="entry name" value="NAD_binding_10"/>
    <property type="match status" value="1"/>
</dbReference>
<feature type="domain" description="NAD(P)-binding" evidence="1">
    <location>
        <begin position="19"/>
        <end position="150"/>
    </location>
</feature>
<dbReference type="Proteomes" id="UP000180098">
    <property type="component" value="Unassembled WGS sequence"/>
</dbReference>
<sequence length="236" mass="26816">MILKEEGEVFLSKTALIIGATGLVGGHLLELLIKCENYNKIVLLSRRPLPLADEKVQQHIVDFDQLDQYQLLFNDVDDVFCTLGTTMKKAKTKEQFVKIDFEYPLKVAKLAKQNGVQQFFIVTAMGANQHSRFFYNQVKGNVEAAIREVDLPALFIIRPSLILGERNEQRFGEDLGQKITKAFPFLFKGLLKKYQPNRAQDVAKAMINLALKDDVGTFVVDSSLIEKHKKNHNAYE</sequence>
<proteinExistence type="predicted"/>
<dbReference type="InterPro" id="IPR036291">
    <property type="entry name" value="NAD(P)-bd_dom_sf"/>
</dbReference>
<organism evidence="2 3">
    <name type="scientific">Anaerobacillus arseniciselenatis</name>
    <dbReference type="NCBI Taxonomy" id="85682"/>
    <lineage>
        <taxon>Bacteria</taxon>
        <taxon>Bacillati</taxon>
        <taxon>Bacillota</taxon>
        <taxon>Bacilli</taxon>
        <taxon>Bacillales</taxon>
        <taxon>Bacillaceae</taxon>
        <taxon>Anaerobacillus</taxon>
    </lineage>
</organism>
<dbReference type="InterPro" id="IPR016040">
    <property type="entry name" value="NAD(P)-bd_dom"/>
</dbReference>
<dbReference type="PANTHER" id="PTHR14097">
    <property type="entry name" value="OXIDOREDUCTASE HTATIP2"/>
    <property type="match status" value="1"/>
</dbReference>
<name>A0A1S2LUS3_9BACI</name>
<dbReference type="PANTHER" id="PTHR14097:SF7">
    <property type="entry name" value="OXIDOREDUCTASE HTATIP2"/>
    <property type="match status" value="1"/>
</dbReference>
<evidence type="ECO:0000313" key="2">
    <source>
        <dbReference type="EMBL" id="OIJ16281.1"/>
    </source>
</evidence>
<accession>A0A1S2LUS3</accession>
<dbReference type="Gene3D" id="3.40.50.720">
    <property type="entry name" value="NAD(P)-binding Rossmann-like Domain"/>
    <property type="match status" value="1"/>
</dbReference>
<protein>
    <recommendedName>
        <fullName evidence="1">NAD(P)-binding domain-containing protein</fullName>
    </recommendedName>
</protein>
<dbReference type="AlphaFoldDB" id="A0A1S2LUS3"/>
<keyword evidence="3" id="KW-1185">Reference proteome</keyword>
<evidence type="ECO:0000313" key="3">
    <source>
        <dbReference type="Proteomes" id="UP000180098"/>
    </source>
</evidence>
<dbReference type="CDD" id="cd05250">
    <property type="entry name" value="CC3_like_SDR_a"/>
    <property type="match status" value="1"/>
</dbReference>
<evidence type="ECO:0000259" key="1">
    <source>
        <dbReference type="Pfam" id="PF13460"/>
    </source>
</evidence>
<comment type="caution">
    <text evidence="2">The sequence shown here is derived from an EMBL/GenBank/DDBJ whole genome shotgun (WGS) entry which is preliminary data.</text>
</comment>
<dbReference type="SUPFAM" id="SSF51735">
    <property type="entry name" value="NAD(P)-binding Rossmann-fold domains"/>
    <property type="match status" value="1"/>
</dbReference>
<dbReference type="EMBL" id="MLQQ01000001">
    <property type="protein sequence ID" value="OIJ16281.1"/>
    <property type="molecule type" value="Genomic_DNA"/>
</dbReference>
<gene>
    <name evidence="2" type="ORF">BKP35_01575</name>
</gene>